<dbReference type="Pfam" id="PF01223">
    <property type="entry name" value="Endonuclease_NS"/>
    <property type="match status" value="1"/>
</dbReference>
<dbReference type="SMART" id="SM00892">
    <property type="entry name" value="Endonuclease_NS"/>
    <property type="match status" value="1"/>
</dbReference>
<dbReference type="GO" id="GO:0003676">
    <property type="term" value="F:nucleic acid binding"/>
    <property type="evidence" value="ECO:0007669"/>
    <property type="project" value="InterPro"/>
</dbReference>
<keyword evidence="5" id="KW-1185">Reference proteome</keyword>
<dbReference type="InterPro" id="IPR044925">
    <property type="entry name" value="His-Me_finger_sf"/>
</dbReference>
<feature type="transmembrane region" description="Helical" evidence="1">
    <location>
        <begin position="447"/>
        <end position="473"/>
    </location>
</feature>
<dbReference type="SUPFAM" id="SSF54060">
    <property type="entry name" value="His-Me finger endonucleases"/>
    <property type="match status" value="1"/>
</dbReference>
<gene>
    <name evidence="6" type="primary">ENDOD1</name>
</gene>
<reference evidence="6" key="1">
    <citation type="submission" date="2025-08" db="UniProtKB">
        <authorList>
            <consortium name="RefSeq"/>
        </authorList>
    </citation>
    <scope>IDENTIFICATION</scope>
</reference>
<dbReference type="InterPro" id="IPR001604">
    <property type="entry name" value="Endo_G_ENPP1-like_dom"/>
</dbReference>
<dbReference type="OrthoDB" id="8572289at2759"/>
<feature type="signal peptide" evidence="2">
    <location>
        <begin position="1"/>
        <end position="23"/>
    </location>
</feature>
<dbReference type="PANTHER" id="PTHR21472:SF8">
    <property type="entry name" value="ENDONUCLEASE DOMAIN-CONTAINING 1 PROTEIN"/>
    <property type="match status" value="1"/>
</dbReference>
<keyword evidence="6" id="KW-0378">Hydrolase</keyword>
<proteinExistence type="predicted"/>
<dbReference type="Proteomes" id="UP001652642">
    <property type="component" value="Chromosome 3"/>
</dbReference>
<sequence>MWLPSWLAVAALLGVALPGSARGEVVSKAGAGFGDCDAFFYQGTAPEGFSGSPPDLPLARVCQRYKQEPRFATLYSTQEKVPLFSAFRYAGAAPRAQEEEEEEKEEKWLVEPQIDDPKHGLEGMMPESEVTGSVDNLGTNQALTADYVDSGYERGQLNPASLHQDDHQIATYTLTNAVPVAPPLQDIWHWEVENLVSRSLAPHCGNGKDLYLVSGAVPSTVRVKDKVAVPEFLWLAACCDDGSEAWSVGFMKQAAAGHRLEDLSLEELEKKLPAGAQLFKNNCGQDRHNPEKLELVLQSAKKIRAEEPVPQSRKTTTSKQISTAKEDCGFLKKLFCLIITSLFKLLKFVFHLIVYVVKYVFCLLWQFILTIVGGVCTFLKGILSVLFTVFVDLARVGVSILNGIAQNIYQVLMIAYRIVCVPVSLILDIVSFPFYTLGAVPAVLQDIASGIGGLFLLVIDATTAVVCAINSVVSHLAKKFLPKMSFDV</sequence>
<feature type="transmembrane region" description="Helical" evidence="1">
    <location>
        <begin position="414"/>
        <end position="435"/>
    </location>
</feature>
<feature type="domain" description="DNA/RNA non-specific endonuclease/pyrophosphatase/phosphodiesterase" evidence="4">
    <location>
        <begin position="67"/>
        <end position="275"/>
    </location>
</feature>
<feature type="chain" id="PRO_5045585893" evidence="2">
    <location>
        <begin position="24"/>
        <end position="488"/>
    </location>
</feature>
<keyword evidence="6" id="KW-0255">Endonuclease</keyword>
<dbReference type="InterPro" id="IPR044929">
    <property type="entry name" value="DNA/RNA_non-sp_Endonuclease_sf"/>
</dbReference>
<dbReference type="InterPro" id="IPR020821">
    <property type="entry name" value="ENPP1-3/EXOG-like_nuc-like"/>
</dbReference>
<dbReference type="GO" id="GO:0046872">
    <property type="term" value="F:metal ion binding"/>
    <property type="evidence" value="ECO:0007669"/>
    <property type="project" value="InterPro"/>
</dbReference>
<feature type="transmembrane region" description="Helical" evidence="1">
    <location>
        <begin position="381"/>
        <end position="402"/>
    </location>
</feature>
<feature type="transmembrane region" description="Helical" evidence="1">
    <location>
        <begin position="329"/>
        <end position="346"/>
    </location>
</feature>
<keyword evidence="2" id="KW-0732">Signal</keyword>
<dbReference type="KEGG" id="pvt:110087570"/>
<dbReference type="InParanoid" id="A0A6J0UYL4"/>
<dbReference type="GO" id="GO:0004519">
    <property type="term" value="F:endonuclease activity"/>
    <property type="evidence" value="ECO:0007669"/>
    <property type="project" value="UniProtKB-KW"/>
</dbReference>
<keyword evidence="6" id="KW-0540">Nuclease</keyword>
<evidence type="ECO:0000256" key="2">
    <source>
        <dbReference type="SAM" id="SignalP"/>
    </source>
</evidence>
<dbReference type="AlphaFoldDB" id="A0A6J0UYL4"/>
<dbReference type="SMART" id="SM00477">
    <property type="entry name" value="NUC"/>
    <property type="match status" value="1"/>
</dbReference>
<dbReference type="InterPro" id="IPR039015">
    <property type="entry name" value="ENDOD1"/>
</dbReference>
<keyword evidence="1" id="KW-1133">Transmembrane helix</keyword>
<dbReference type="Gene3D" id="3.40.570.10">
    <property type="entry name" value="Extracellular Endonuclease, subunit A"/>
    <property type="match status" value="1"/>
</dbReference>
<dbReference type="RefSeq" id="XP_020665023.2">
    <property type="nucleotide sequence ID" value="XM_020809364.2"/>
</dbReference>
<accession>A0A6J0UYL4</accession>
<evidence type="ECO:0000313" key="6">
    <source>
        <dbReference type="RefSeq" id="XP_020665023.2"/>
    </source>
</evidence>
<organism evidence="5 6">
    <name type="scientific">Pogona vitticeps</name>
    <name type="common">central bearded dragon</name>
    <dbReference type="NCBI Taxonomy" id="103695"/>
    <lineage>
        <taxon>Eukaryota</taxon>
        <taxon>Metazoa</taxon>
        <taxon>Chordata</taxon>
        <taxon>Craniata</taxon>
        <taxon>Vertebrata</taxon>
        <taxon>Euteleostomi</taxon>
        <taxon>Lepidosauria</taxon>
        <taxon>Squamata</taxon>
        <taxon>Bifurcata</taxon>
        <taxon>Unidentata</taxon>
        <taxon>Episquamata</taxon>
        <taxon>Toxicofera</taxon>
        <taxon>Iguania</taxon>
        <taxon>Acrodonta</taxon>
        <taxon>Agamidae</taxon>
        <taxon>Amphibolurinae</taxon>
        <taxon>Pogona</taxon>
    </lineage>
</organism>
<evidence type="ECO:0000313" key="5">
    <source>
        <dbReference type="Proteomes" id="UP001652642"/>
    </source>
</evidence>
<evidence type="ECO:0000259" key="4">
    <source>
        <dbReference type="SMART" id="SM00892"/>
    </source>
</evidence>
<evidence type="ECO:0000256" key="1">
    <source>
        <dbReference type="SAM" id="Phobius"/>
    </source>
</evidence>
<name>A0A6J0UYL4_9SAUR</name>
<keyword evidence="1" id="KW-0472">Membrane</keyword>
<protein>
    <submittedName>
        <fullName evidence="6">Endonuclease domain-containing 1 protein</fullName>
    </submittedName>
</protein>
<dbReference type="GO" id="GO:0016787">
    <property type="term" value="F:hydrolase activity"/>
    <property type="evidence" value="ECO:0007669"/>
    <property type="project" value="InterPro"/>
</dbReference>
<feature type="domain" description="ENPP1-3/EXOG-like endonuclease/phosphodiesterase" evidence="3">
    <location>
        <begin position="68"/>
        <end position="285"/>
    </location>
</feature>
<keyword evidence="1" id="KW-0812">Transmembrane</keyword>
<dbReference type="GeneID" id="110087570"/>
<dbReference type="PANTHER" id="PTHR21472">
    <property type="entry name" value="ENDONUCLEASE DOMAIN-CONTAINING 1 PROTEIN ENDOD1"/>
    <property type="match status" value="1"/>
</dbReference>
<dbReference type="CTD" id="23052"/>
<evidence type="ECO:0000259" key="3">
    <source>
        <dbReference type="SMART" id="SM00477"/>
    </source>
</evidence>